<gene>
    <name evidence="1" type="ORF">CCGE525_21715</name>
</gene>
<keyword evidence="1" id="KW-0808">Transferase</keyword>
<reference evidence="1 2" key="1">
    <citation type="submission" date="2018-10" db="EMBL/GenBank/DDBJ databases">
        <title>Rhizobium etli, R. leguminosarum and a new Rhizobium genospecies from Phaseolus dumosus.</title>
        <authorList>
            <person name="Ramirez-Puebla S.T."/>
            <person name="Rogel-Hernandez M.A."/>
            <person name="Guerrero G."/>
            <person name="Ormeno-Orrillo E."/>
            <person name="Martinez-Romero J.C."/>
            <person name="Negrete-Yankelevich S."/>
            <person name="Martinez-Romero E."/>
        </authorList>
    </citation>
    <scope>NUCLEOTIDE SEQUENCE [LARGE SCALE GENOMIC DNA]</scope>
    <source>
        <strain evidence="1 2">CCGE525</strain>
    </source>
</reference>
<proteinExistence type="predicted"/>
<dbReference type="InterPro" id="IPR029044">
    <property type="entry name" value="Nucleotide-diphossugar_trans"/>
</dbReference>
<accession>A0A387FTS3</accession>
<evidence type="ECO:0000313" key="1">
    <source>
        <dbReference type="EMBL" id="AYG61137.1"/>
    </source>
</evidence>
<name>A0A387FTS3_9HYPH</name>
<keyword evidence="2" id="KW-1185">Reference proteome</keyword>
<dbReference type="GO" id="GO:0016740">
    <property type="term" value="F:transferase activity"/>
    <property type="evidence" value="ECO:0007669"/>
    <property type="project" value="UniProtKB-KW"/>
</dbReference>
<dbReference type="Proteomes" id="UP000282195">
    <property type="component" value="Chromosome"/>
</dbReference>
<dbReference type="RefSeq" id="WP_120706100.1">
    <property type="nucleotide sequence ID" value="NZ_CP032694.1"/>
</dbReference>
<evidence type="ECO:0000313" key="2">
    <source>
        <dbReference type="Proteomes" id="UP000282195"/>
    </source>
</evidence>
<organism evidence="1 2">
    <name type="scientific">Rhizobium jaguaris</name>
    <dbReference type="NCBI Taxonomy" id="1312183"/>
    <lineage>
        <taxon>Bacteria</taxon>
        <taxon>Pseudomonadati</taxon>
        <taxon>Pseudomonadota</taxon>
        <taxon>Alphaproteobacteria</taxon>
        <taxon>Hyphomicrobiales</taxon>
        <taxon>Rhizobiaceae</taxon>
        <taxon>Rhizobium/Agrobacterium group</taxon>
        <taxon>Rhizobium</taxon>
    </lineage>
</organism>
<sequence>MSLITFIIPVRHQANAKDWPALKERLSQTVGSIAGQSHRDWRGVIVANEGADLPDLPPQFSVARVTFPPNQLHDLDSDDKEKVYDAFRLDKGRRVLRGMLAARDSRFFMIVDDDDFVSANIVDHIAEQPDANGWKIDKGYLWNEGGRLVMQHDDFANFCGTSLIVRASLYELPAAFEDAGADYVKSMLGSHVRIAGILAGRGSPLGTLPFRGAIYRVGHSGAHSKSSNLLTSHFLSPYALRHPRQLVRNLLRVRPLDRGLRSEFFGAALSSYDNRQGGMVASAERI</sequence>
<dbReference type="OrthoDB" id="4614415at2"/>
<dbReference type="SUPFAM" id="SSF53448">
    <property type="entry name" value="Nucleotide-diphospho-sugar transferases"/>
    <property type="match status" value="1"/>
</dbReference>
<protein>
    <submittedName>
        <fullName evidence="1">Galactosyl transferase</fullName>
    </submittedName>
</protein>
<dbReference type="EMBL" id="CP032694">
    <property type="protein sequence ID" value="AYG61137.1"/>
    <property type="molecule type" value="Genomic_DNA"/>
</dbReference>
<dbReference type="AlphaFoldDB" id="A0A387FTS3"/>
<dbReference type="KEGG" id="rjg:CCGE525_21715"/>